<feature type="compositionally biased region" description="Basic and acidic residues" evidence="6">
    <location>
        <begin position="21"/>
        <end position="45"/>
    </location>
</feature>
<dbReference type="EMBL" id="JARBDR010000018">
    <property type="protein sequence ID" value="KAJ8321814.1"/>
    <property type="molecule type" value="Genomic_DNA"/>
</dbReference>
<comment type="similarity">
    <text evidence="1 5">Belongs to the TUBGCP family.</text>
</comment>
<reference evidence="8 9" key="1">
    <citation type="submission" date="2022-12" db="EMBL/GenBank/DDBJ databases">
        <title>Chromosome-level genome of Tegillarca granosa.</title>
        <authorList>
            <person name="Kim J."/>
        </authorList>
    </citation>
    <scope>NUCLEOTIDE SEQUENCE [LARGE SCALE GENOMIC DNA]</scope>
    <source>
        <strain evidence="8">Teg-2019</strain>
        <tissue evidence="8">Adductor muscle</tissue>
    </source>
</reference>
<keyword evidence="2 5" id="KW-0963">Cytoplasm</keyword>
<dbReference type="Gene3D" id="1.20.120.1900">
    <property type="entry name" value="Gamma-tubulin complex, C-terminal domain"/>
    <property type="match status" value="1"/>
</dbReference>
<evidence type="ECO:0000256" key="6">
    <source>
        <dbReference type="SAM" id="MobiDB-lite"/>
    </source>
</evidence>
<dbReference type="InterPro" id="IPR042241">
    <property type="entry name" value="GCP_C_sf"/>
</dbReference>
<organism evidence="8 9">
    <name type="scientific">Tegillarca granosa</name>
    <name type="common">Malaysian cockle</name>
    <name type="synonym">Anadara granosa</name>
    <dbReference type="NCBI Taxonomy" id="220873"/>
    <lineage>
        <taxon>Eukaryota</taxon>
        <taxon>Metazoa</taxon>
        <taxon>Spiralia</taxon>
        <taxon>Lophotrochozoa</taxon>
        <taxon>Mollusca</taxon>
        <taxon>Bivalvia</taxon>
        <taxon>Autobranchia</taxon>
        <taxon>Pteriomorphia</taxon>
        <taxon>Arcoida</taxon>
        <taxon>Arcoidea</taxon>
        <taxon>Arcidae</taxon>
        <taxon>Tegillarca</taxon>
    </lineage>
</organism>
<dbReference type="InterPro" id="IPR007259">
    <property type="entry name" value="GCP"/>
</dbReference>
<dbReference type="PANTHER" id="PTHR19302">
    <property type="entry name" value="GAMMA TUBULIN COMPLEX PROTEIN"/>
    <property type="match status" value="1"/>
</dbReference>
<evidence type="ECO:0000256" key="3">
    <source>
        <dbReference type="ARBA" id="ARBA00022701"/>
    </source>
</evidence>
<dbReference type="PANTHER" id="PTHR19302:SF70">
    <property type="entry name" value="GAMMA-TUBULIN COMPLEX COMPONENT 6"/>
    <property type="match status" value="1"/>
</dbReference>
<comment type="subcellular location">
    <subcellularLocation>
        <location evidence="5">Cytoplasm</location>
        <location evidence="5">Cytoskeleton</location>
        <location evidence="5">Microtubule organizing center</location>
    </subcellularLocation>
</comment>
<evidence type="ECO:0000313" key="9">
    <source>
        <dbReference type="Proteomes" id="UP001217089"/>
    </source>
</evidence>
<dbReference type="InterPro" id="IPR040457">
    <property type="entry name" value="GCP_C"/>
</dbReference>
<feature type="domain" description="Gamma tubulin complex component C-terminal" evidence="7">
    <location>
        <begin position="359"/>
        <end position="661"/>
    </location>
</feature>
<evidence type="ECO:0000256" key="4">
    <source>
        <dbReference type="ARBA" id="ARBA00023212"/>
    </source>
</evidence>
<name>A0ABQ9FX43_TEGGR</name>
<dbReference type="Pfam" id="PF04130">
    <property type="entry name" value="GCP_C_terminal"/>
    <property type="match status" value="1"/>
</dbReference>
<keyword evidence="3 5" id="KW-0493">Microtubule</keyword>
<sequence>MSATTQSESSPWRPGIQVKGETFKESEEVCKEKPQIKIMNEKHVSMETTEDSSSKPIIKSVGNIHVSKETESSDIVVKSHIKSSSDMHATKQSTEEREVNFPKMKRSGEMDSLKESEPMEWKIKKASVFGHVSQLSNQEFTISAPRLKRPEKLFALEESDLRDFSIRPKIHINKKRHANVMSDPALPQKPHIKMSDNRSSTLESDYVDMDEIRRQKFRKINLYGHASDSTVQKLLYGGEVDEMYYPKKSDKEDSTALQTSKDDFVQFWLDEEDNVEPYQDDFKVLDEKPMTDLLATRMYTPYGSLGDYGISLNSDVDLYKYIPLPALLKHSITTPLMAQISLVNDCVINYMTTEMQIDQHFLALHRYLFMADGDFAQILSDILLEKLASNPKIQELLNPVFLNGALTKSLQLSMHTDDQYADNLSFAVRYIPNVLQQNVHDTLDCLELRYKVKWPVNIIITDKCITKYSKVFSFMLQLKRVVWVLKDVWHKLKRDALVHKVGSSSQFRQLQLYRQEMQHFVKVMQGYITNQIIHVAWQELQEALANDVKNLDDLHRVHTDYLDRAIFRCLLNKKAAPLMKIIQDIFCLILKFRTQLINATWLQSADAGEMTNTAFSSLQTSYKAFREYSCFLFKVVNKLAIRGYQPHLQELLLRLNFNDYYKDK</sequence>
<evidence type="ECO:0000256" key="1">
    <source>
        <dbReference type="ARBA" id="ARBA00010337"/>
    </source>
</evidence>
<evidence type="ECO:0000256" key="5">
    <source>
        <dbReference type="RuleBase" id="RU363050"/>
    </source>
</evidence>
<comment type="caution">
    <text evidence="8">The sequence shown here is derived from an EMBL/GenBank/DDBJ whole genome shotgun (WGS) entry which is preliminary data.</text>
</comment>
<gene>
    <name evidence="8" type="ORF">KUTeg_000285</name>
</gene>
<protein>
    <recommendedName>
        <fullName evidence="5">Gamma-tubulin complex component</fullName>
    </recommendedName>
</protein>
<evidence type="ECO:0000256" key="2">
    <source>
        <dbReference type="ARBA" id="ARBA00022490"/>
    </source>
</evidence>
<evidence type="ECO:0000259" key="7">
    <source>
        <dbReference type="Pfam" id="PF04130"/>
    </source>
</evidence>
<feature type="region of interest" description="Disordered" evidence="6">
    <location>
        <begin position="1"/>
        <end position="60"/>
    </location>
</feature>
<feature type="compositionally biased region" description="Polar residues" evidence="6">
    <location>
        <begin position="1"/>
        <end position="10"/>
    </location>
</feature>
<evidence type="ECO:0000313" key="8">
    <source>
        <dbReference type="EMBL" id="KAJ8321814.1"/>
    </source>
</evidence>
<proteinExistence type="inferred from homology"/>
<keyword evidence="4 5" id="KW-0206">Cytoskeleton</keyword>
<accession>A0ABQ9FX43</accession>
<dbReference type="Proteomes" id="UP001217089">
    <property type="component" value="Unassembled WGS sequence"/>
</dbReference>
<keyword evidence="9" id="KW-1185">Reference proteome</keyword>